<keyword evidence="4 11" id="KW-0812">Transmembrane</keyword>
<dbReference type="HAMAP" id="MF_00276">
    <property type="entry name" value="KdpC"/>
    <property type="match status" value="1"/>
</dbReference>
<proteinExistence type="inferred from homology"/>
<accession>A0ABQ1ILU9</accession>
<sequence>MIRSIRRAAVPLLVFSGLLGLAYPLAMTGVAAVVAPDAAGGRPVVDDQGRVIGAALVGQRFTGPGYIHGRPSATDYGALPGGASNLGPSSAVLADDVAARVRALRQDGGAAPAAGLPADLVTASGSGLDPDISLAAARMQVARVAAARGLEPAVVARLVEAHVTPPVLGVLGEARVNVLALNMALDAASPAKARSAP</sequence>
<gene>
    <name evidence="11 12" type="primary">kdpC</name>
    <name evidence="12" type="ORF">GCM10011505_29200</name>
</gene>
<evidence type="ECO:0000256" key="8">
    <source>
        <dbReference type="ARBA" id="ARBA00022989"/>
    </source>
</evidence>
<evidence type="ECO:0000256" key="4">
    <source>
        <dbReference type="ARBA" id="ARBA00022692"/>
    </source>
</evidence>
<dbReference type="PANTHER" id="PTHR30042">
    <property type="entry name" value="POTASSIUM-TRANSPORTING ATPASE C CHAIN"/>
    <property type="match status" value="1"/>
</dbReference>
<evidence type="ECO:0000313" key="13">
    <source>
        <dbReference type="Proteomes" id="UP000603352"/>
    </source>
</evidence>
<dbReference type="RefSeq" id="WP_188579134.1">
    <property type="nucleotide sequence ID" value="NZ_BMDZ01000034.1"/>
</dbReference>
<organism evidence="12 13">
    <name type="scientific">Tistrella bauzanensis</name>
    <dbReference type="NCBI Taxonomy" id="657419"/>
    <lineage>
        <taxon>Bacteria</taxon>
        <taxon>Pseudomonadati</taxon>
        <taxon>Pseudomonadota</taxon>
        <taxon>Alphaproteobacteria</taxon>
        <taxon>Geminicoccales</taxon>
        <taxon>Geminicoccaceae</taxon>
        <taxon>Tistrella</taxon>
    </lineage>
</organism>
<keyword evidence="2 11" id="KW-1003">Cell membrane</keyword>
<dbReference type="InterPro" id="IPR003820">
    <property type="entry name" value="KdpC"/>
</dbReference>
<dbReference type="Proteomes" id="UP000603352">
    <property type="component" value="Unassembled WGS sequence"/>
</dbReference>
<evidence type="ECO:0000256" key="2">
    <source>
        <dbReference type="ARBA" id="ARBA00022475"/>
    </source>
</evidence>
<comment type="function">
    <text evidence="11">Part of the high-affinity ATP-driven potassium transport (or Kdp) system, which catalyzes the hydrolysis of ATP coupled with the electrogenic transport of potassium into the cytoplasm. This subunit acts as a catalytic chaperone that increases the ATP-binding affinity of the ATP-hydrolyzing subunit KdpB by the formation of a transient KdpB/KdpC/ATP ternary complex.</text>
</comment>
<name>A0ABQ1ILU9_9PROT</name>
<evidence type="ECO:0000313" key="12">
    <source>
        <dbReference type="EMBL" id="GGB46211.1"/>
    </source>
</evidence>
<dbReference type="EMBL" id="BMDZ01000034">
    <property type="protein sequence ID" value="GGB46211.1"/>
    <property type="molecule type" value="Genomic_DNA"/>
</dbReference>
<evidence type="ECO:0000256" key="3">
    <source>
        <dbReference type="ARBA" id="ARBA00022538"/>
    </source>
</evidence>
<keyword evidence="8 11" id="KW-1133">Transmembrane helix</keyword>
<dbReference type="NCBIfam" id="NF001454">
    <property type="entry name" value="PRK00315.1"/>
    <property type="match status" value="1"/>
</dbReference>
<evidence type="ECO:0000256" key="9">
    <source>
        <dbReference type="ARBA" id="ARBA00023065"/>
    </source>
</evidence>
<keyword evidence="5 11" id="KW-0547">Nucleotide-binding</keyword>
<keyword evidence="10 11" id="KW-0472">Membrane</keyword>
<keyword evidence="9 11" id="KW-0406">Ion transport</keyword>
<keyword evidence="13" id="KW-1185">Reference proteome</keyword>
<keyword evidence="6 11" id="KW-0067">ATP-binding</keyword>
<comment type="caution">
    <text evidence="12">The sequence shown here is derived from an EMBL/GenBank/DDBJ whole genome shotgun (WGS) entry which is preliminary data.</text>
</comment>
<comment type="similarity">
    <text evidence="11">Belongs to the KdpC family.</text>
</comment>
<keyword evidence="3 11" id="KW-0633">Potassium transport</keyword>
<keyword evidence="7 11" id="KW-0630">Potassium</keyword>
<evidence type="ECO:0000256" key="6">
    <source>
        <dbReference type="ARBA" id="ARBA00022840"/>
    </source>
</evidence>
<dbReference type="Pfam" id="PF02669">
    <property type="entry name" value="KdpC"/>
    <property type="match status" value="1"/>
</dbReference>
<keyword evidence="1 11" id="KW-0813">Transport</keyword>
<evidence type="ECO:0000256" key="7">
    <source>
        <dbReference type="ARBA" id="ARBA00022958"/>
    </source>
</evidence>
<dbReference type="NCBIfam" id="TIGR00681">
    <property type="entry name" value="kdpC"/>
    <property type="match status" value="1"/>
</dbReference>
<comment type="subcellular location">
    <subcellularLocation>
        <location evidence="11">Cell membrane</location>
        <topology evidence="11">Single-pass membrane protein</topology>
    </subcellularLocation>
</comment>
<reference evidence="13" key="1">
    <citation type="journal article" date="2019" name="Int. J. Syst. Evol. Microbiol.">
        <title>The Global Catalogue of Microorganisms (GCM) 10K type strain sequencing project: providing services to taxonomists for standard genome sequencing and annotation.</title>
        <authorList>
            <consortium name="The Broad Institute Genomics Platform"/>
            <consortium name="The Broad Institute Genome Sequencing Center for Infectious Disease"/>
            <person name="Wu L."/>
            <person name="Ma J."/>
        </authorList>
    </citation>
    <scope>NUCLEOTIDE SEQUENCE [LARGE SCALE GENOMIC DNA]</scope>
    <source>
        <strain evidence="13">CGMCC 1.10188</strain>
    </source>
</reference>
<evidence type="ECO:0000256" key="1">
    <source>
        <dbReference type="ARBA" id="ARBA00022448"/>
    </source>
</evidence>
<protein>
    <recommendedName>
        <fullName evidence="11">Potassium-transporting ATPase KdpC subunit</fullName>
    </recommendedName>
    <alternativeName>
        <fullName evidence="11">ATP phosphohydrolase [potassium-transporting] C chain</fullName>
    </alternativeName>
    <alternativeName>
        <fullName evidence="11">Potassium-binding and translocating subunit C</fullName>
    </alternativeName>
    <alternativeName>
        <fullName evidence="11">Potassium-translocating ATPase C chain</fullName>
    </alternativeName>
</protein>
<comment type="subunit">
    <text evidence="11">The system is composed of three essential subunits: KdpA, KdpB and KdpC.</text>
</comment>
<evidence type="ECO:0000256" key="10">
    <source>
        <dbReference type="ARBA" id="ARBA00023136"/>
    </source>
</evidence>
<dbReference type="PANTHER" id="PTHR30042:SF2">
    <property type="entry name" value="POTASSIUM-TRANSPORTING ATPASE KDPC SUBUNIT"/>
    <property type="match status" value="1"/>
</dbReference>
<dbReference type="PIRSF" id="PIRSF001296">
    <property type="entry name" value="K_ATPase_KdpC"/>
    <property type="match status" value="1"/>
</dbReference>
<evidence type="ECO:0000256" key="11">
    <source>
        <dbReference type="HAMAP-Rule" id="MF_00276"/>
    </source>
</evidence>
<evidence type="ECO:0000256" key="5">
    <source>
        <dbReference type="ARBA" id="ARBA00022741"/>
    </source>
</evidence>